<dbReference type="InterPro" id="IPR008801">
    <property type="entry name" value="RALF"/>
</dbReference>
<gene>
    <name evidence="6" type="ORF">KC19_1G172200</name>
</gene>
<protein>
    <submittedName>
        <fullName evidence="6">Uncharacterized protein</fullName>
    </submittedName>
</protein>
<proteinExistence type="inferred from homology"/>
<keyword evidence="2" id="KW-0372">Hormone</keyword>
<accession>A0A8T0J918</accession>
<keyword evidence="7" id="KW-1185">Reference proteome</keyword>
<evidence type="ECO:0000313" key="6">
    <source>
        <dbReference type="EMBL" id="KAG0591393.1"/>
    </source>
</evidence>
<keyword evidence="3 5" id="KW-0732">Signal</keyword>
<dbReference type="PANTHER" id="PTHR33136">
    <property type="entry name" value="RAPID ALKALINIZATION FACTOR-LIKE"/>
    <property type="match status" value="1"/>
</dbReference>
<dbReference type="GO" id="GO:0005179">
    <property type="term" value="F:hormone activity"/>
    <property type="evidence" value="ECO:0007669"/>
    <property type="project" value="UniProtKB-KW"/>
</dbReference>
<feature type="signal peptide" evidence="5">
    <location>
        <begin position="1"/>
        <end position="28"/>
    </location>
</feature>
<evidence type="ECO:0000256" key="2">
    <source>
        <dbReference type="ARBA" id="ARBA00022702"/>
    </source>
</evidence>
<comment type="caution">
    <text evidence="6">The sequence shown here is derived from an EMBL/GenBank/DDBJ whole genome shotgun (WGS) entry which is preliminary data.</text>
</comment>
<evidence type="ECO:0000256" key="3">
    <source>
        <dbReference type="ARBA" id="ARBA00022729"/>
    </source>
</evidence>
<organism evidence="6 7">
    <name type="scientific">Ceratodon purpureus</name>
    <name type="common">Fire moss</name>
    <name type="synonym">Dicranum purpureum</name>
    <dbReference type="NCBI Taxonomy" id="3225"/>
    <lineage>
        <taxon>Eukaryota</taxon>
        <taxon>Viridiplantae</taxon>
        <taxon>Streptophyta</taxon>
        <taxon>Embryophyta</taxon>
        <taxon>Bryophyta</taxon>
        <taxon>Bryophytina</taxon>
        <taxon>Bryopsida</taxon>
        <taxon>Dicranidae</taxon>
        <taxon>Pseudoditrichales</taxon>
        <taxon>Ditrichaceae</taxon>
        <taxon>Ceratodon</taxon>
    </lineage>
</organism>
<dbReference type="PANTHER" id="PTHR33136:SF6">
    <property type="entry name" value="PROTEIN RALF-LIKE 34"/>
    <property type="match status" value="1"/>
</dbReference>
<dbReference type="AlphaFoldDB" id="A0A8T0J918"/>
<dbReference type="OrthoDB" id="1931174at2759"/>
<dbReference type="Pfam" id="PF05498">
    <property type="entry name" value="RALF"/>
    <property type="match status" value="1"/>
</dbReference>
<sequence>MAMGGRMGAVLLVVLAFLLVQCVVRTEAGYDSSMAEFTSPSGLSQEDLSAWEDPEDEFLDEPTRRLLAVRRRSYISYGALNGNRAPCPSRSGRSYYTPNCANQNGRAQPYRRGCYQITRCARG</sequence>
<name>A0A8T0J918_CERPU</name>
<evidence type="ECO:0000256" key="1">
    <source>
        <dbReference type="ARBA" id="ARBA00009178"/>
    </source>
</evidence>
<feature type="chain" id="PRO_5035831451" evidence="5">
    <location>
        <begin position="29"/>
        <end position="123"/>
    </location>
</feature>
<comment type="similarity">
    <text evidence="1">Belongs to the plant rapid alkalinization factor (RALF) family.</text>
</comment>
<evidence type="ECO:0000313" key="7">
    <source>
        <dbReference type="Proteomes" id="UP000822688"/>
    </source>
</evidence>
<dbReference type="EMBL" id="CM026421">
    <property type="protein sequence ID" value="KAG0591393.1"/>
    <property type="molecule type" value="Genomic_DNA"/>
</dbReference>
<evidence type="ECO:0000256" key="4">
    <source>
        <dbReference type="ARBA" id="ARBA00023157"/>
    </source>
</evidence>
<reference evidence="6" key="1">
    <citation type="submission" date="2020-06" db="EMBL/GenBank/DDBJ databases">
        <title>WGS assembly of Ceratodon purpureus strain R40.</title>
        <authorList>
            <person name="Carey S.B."/>
            <person name="Jenkins J."/>
            <person name="Shu S."/>
            <person name="Lovell J.T."/>
            <person name="Sreedasyam A."/>
            <person name="Maumus F."/>
            <person name="Tiley G.P."/>
            <person name="Fernandez-Pozo N."/>
            <person name="Barry K."/>
            <person name="Chen C."/>
            <person name="Wang M."/>
            <person name="Lipzen A."/>
            <person name="Daum C."/>
            <person name="Saski C.A."/>
            <person name="Payton A.C."/>
            <person name="Mcbreen J.C."/>
            <person name="Conrad R.E."/>
            <person name="Kollar L.M."/>
            <person name="Olsson S."/>
            <person name="Huttunen S."/>
            <person name="Landis J.B."/>
            <person name="Wickett N.J."/>
            <person name="Johnson M.G."/>
            <person name="Rensing S.A."/>
            <person name="Grimwood J."/>
            <person name="Schmutz J."/>
            <person name="Mcdaniel S.F."/>
        </authorList>
    </citation>
    <scope>NUCLEOTIDE SEQUENCE</scope>
    <source>
        <strain evidence="6">R40</strain>
    </source>
</reference>
<dbReference type="Proteomes" id="UP000822688">
    <property type="component" value="Chromosome 1"/>
</dbReference>
<keyword evidence="4" id="KW-1015">Disulfide bond</keyword>
<evidence type="ECO:0000256" key="5">
    <source>
        <dbReference type="SAM" id="SignalP"/>
    </source>
</evidence>